<gene>
    <name evidence="1" type="ORF">H2B05_00135</name>
</gene>
<organism evidence="1 2">
    <name type="scientific">Candidatus Nitrosomaritimum aestuariumsis</name>
    <dbReference type="NCBI Taxonomy" id="3342354"/>
    <lineage>
        <taxon>Archaea</taxon>
        <taxon>Nitrososphaerota</taxon>
        <taxon>Nitrososphaeria</taxon>
        <taxon>Nitrosopumilales</taxon>
        <taxon>Nitrosopumilaceae</taxon>
        <taxon>Candidatus Nitrosomaritimum</taxon>
    </lineage>
</organism>
<accession>A0AC60W0H7</accession>
<dbReference type="EMBL" id="JACENC010000006">
    <property type="protein sequence ID" value="MBA4453339.1"/>
    <property type="molecule type" value="Genomic_DNA"/>
</dbReference>
<dbReference type="Proteomes" id="UP000526786">
    <property type="component" value="Unassembled WGS sequence"/>
</dbReference>
<evidence type="ECO:0000313" key="1">
    <source>
        <dbReference type="EMBL" id="MBA4453339.1"/>
    </source>
</evidence>
<proteinExistence type="predicted"/>
<sequence length="82" mass="9547">MGIRTPSAYVKFFMDLNMGNEVTFLSFLNNEKMVLKHKMQNKEIKKEPIVEGLKILEDLSQQVDEIGEKAVLEKYRNIENSI</sequence>
<evidence type="ECO:0000313" key="2">
    <source>
        <dbReference type="Proteomes" id="UP000526786"/>
    </source>
</evidence>
<comment type="caution">
    <text evidence="1">The sequence shown here is derived from an EMBL/GenBank/DDBJ whole genome shotgun (WGS) entry which is preliminary data.</text>
</comment>
<protein>
    <submittedName>
        <fullName evidence="1">Uncharacterized protein</fullName>
    </submittedName>
</protein>
<reference evidence="1 2" key="1">
    <citation type="journal article" date="2020" name="Appl. Environ. Microbiol.">
        <title>Genomic Characteristics of a Novel Species of Ammonia-Oxidizing Archaea from the Jiulong River Estuary.</title>
        <authorList>
            <person name="Zou D."/>
            <person name="Wan R."/>
            <person name="Han L."/>
            <person name="Xu M.N."/>
            <person name="Liu Y."/>
            <person name="Liu H."/>
            <person name="Kao S.J."/>
            <person name="Li M."/>
        </authorList>
    </citation>
    <scope>NUCLEOTIDE SEQUENCE [LARGE SCALE GENOMIC DNA]</scope>
    <source>
        <strain evidence="1">W2bin3</strain>
    </source>
</reference>
<name>A0AC60W0H7_9ARCH</name>